<dbReference type="EMBL" id="LQOG01000029">
    <property type="protein sequence ID" value="KXT60271.1"/>
    <property type="molecule type" value="Genomic_DNA"/>
</dbReference>
<evidence type="ECO:0000313" key="1">
    <source>
        <dbReference type="EMBL" id="KXT60271.1"/>
    </source>
</evidence>
<reference evidence="1 2" key="1">
    <citation type="submission" date="2016-01" db="EMBL/GenBank/DDBJ databases">
        <title>Highly variable Streptococcus oralis are common among viridans streptococci isolated from primates.</title>
        <authorList>
            <person name="Denapaite D."/>
            <person name="Rieger M."/>
            <person name="Koendgen S."/>
            <person name="Brueckner R."/>
            <person name="Ochigava I."/>
            <person name="Kappeler P."/>
            <person name="Maetz-Rensing K."/>
            <person name="Leendertz F."/>
            <person name="Hakenbeck R."/>
        </authorList>
    </citation>
    <scope>NUCLEOTIDE SEQUENCE [LARGE SCALE GENOMIC DNA]</scope>
    <source>
        <strain evidence="1 2">DD05</strain>
    </source>
</reference>
<name>A0A139M9I0_STROR</name>
<dbReference type="Proteomes" id="UP000070541">
    <property type="component" value="Unassembled WGS sequence"/>
</dbReference>
<evidence type="ECO:0000313" key="2">
    <source>
        <dbReference type="Proteomes" id="UP000070541"/>
    </source>
</evidence>
<accession>A0A139M9I0</accession>
<proteinExistence type="predicted"/>
<sequence>MQASVQANQHQAQQVLVKVLQQVQATQHLYQLAKAHRLL</sequence>
<protein>
    <submittedName>
        <fullName evidence="1">Uncharacterized protein</fullName>
    </submittedName>
</protein>
<dbReference type="AlphaFoldDB" id="A0A139M9I0"/>
<gene>
    <name evidence="1" type="ORF">SORDD05_00998</name>
</gene>
<comment type="caution">
    <text evidence="1">The sequence shown here is derived from an EMBL/GenBank/DDBJ whole genome shotgun (WGS) entry which is preliminary data.</text>
</comment>
<organism evidence="1 2">
    <name type="scientific">Streptococcus oralis</name>
    <dbReference type="NCBI Taxonomy" id="1303"/>
    <lineage>
        <taxon>Bacteria</taxon>
        <taxon>Bacillati</taxon>
        <taxon>Bacillota</taxon>
        <taxon>Bacilli</taxon>
        <taxon>Lactobacillales</taxon>
        <taxon>Streptococcaceae</taxon>
        <taxon>Streptococcus</taxon>
    </lineage>
</organism>